<evidence type="ECO:0008006" key="5">
    <source>
        <dbReference type="Google" id="ProtNLM"/>
    </source>
</evidence>
<reference evidence="3" key="1">
    <citation type="submission" date="2022-12" db="EMBL/GenBank/DDBJ databases">
        <authorList>
            <person name="Petersen C."/>
        </authorList>
    </citation>
    <scope>NUCLEOTIDE SEQUENCE</scope>
    <source>
        <strain evidence="3">IBT 17660</strain>
    </source>
</reference>
<dbReference type="EMBL" id="JAPWDO010000003">
    <property type="protein sequence ID" value="KAJ5479722.1"/>
    <property type="molecule type" value="Genomic_DNA"/>
</dbReference>
<organism evidence="3 4">
    <name type="scientific">Penicillium desertorum</name>
    <dbReference type="NCBI Taxonomy" id="1303715"/>
    <lineage>
        <taxon>Eukaryota</taxon>
        <taxon>Fungi</taxon>
        <taxon>Dikarya</taxon>
        <taxon>Ascomycota</taxon>
        <taxon>Pezizomycotina</taxon>
        <taxon>Eurotiomycetes</taxon>
        <taxon>Eurotiomycetidae</taxon>
        <taxon>Eurotiales</taxon>
        <taxon>Aspergillaceae</taxon>
        <taxon>Penicillium</taxon>
    </lineage>
</organism>
<accession>A0A9X0BRH0</accession>
<dbReference type="CDD" id="cd00332">
    <property type="entry name" value="PAL-HAL"/>
    <property type="match status" value="1"/>
</dbReference>
<dbReference type="InterPro" id="IPR008948">
    <property type="entry name" value="L-Aspartase-like"/>
</dbReference>
<evidence type="ECO:0000256" key="1">
    <source>
        <dbReference type="ARBA" id="ARBA00007238"/>
    </source>
</evidence>
<dbReference type="Gene3D" id="1.10.275.10">
    <property type="entry name" value="Fumarase/aspartase (N-terminal domain)"/>
    <property type="match status" value="1"/>
</dbReference>
<sequence length="721" mass="78432">MKESHVIPEVSYTVSTVVHSHPTPHKDETLCSWAKIDSLNKQGAVNVDGETLDIAGVVAVARFEGCNAEVSSDTKVRDRVEAESRHSTTTLTKVMSYMVRYPFSRESVNTGFGGSADTRTSDVVRLQQSLLQLTQSGILTASDFSPRLGDYNLSSHAMPVTWVRATMLVRCNHLLRGHSGVRLEIIDTVLKLLRAGLTPIIPLRGSISASGDLMPLSYLVGILEGNPDIKVYWDRPPEAEIVSANKALEIIGISPFILKPKEGLSLINGSAASAAVASLVAHEASQLVLLAQGLTALTCEAMMGNAENYHEFPAKIRPHPGQIEVATNIRRGIIGSRLIETSGTKDCLRQGLIQDRYALRGASQWLGPLVEDLRLAIQQLTTELNSTQDNPVIDSDSGEVYFCSNFQAATVSMAMEKTRGGLQMIGKLLFSYSSELINPDLNKGLPPNLAADDPSLSFTMKGVDINMAAYMSELGFLANSVTSHVQSAEMNNQPINSLALISARYTLQAVEIVSMMSAALLYVTCQAVDLRILHEMFLCDLSSVVHLTFESLHIQPEKSSMIQAKLLHALRGSWKQSVRDDLSVRIKALSTAMAPVFLANAKELNTKDPIAEIGSLQQEISQKAESLFVALRAKSFSGQINAESSLGPAARALYCFVRRDLSVPFHCGIGEHPTCDTEAAADVPARPRKTVGSWISIIYDAVRDGRIRQPLKDNWSSCNGF</sequence>
<comment type="similarity">
    <text evidence="1 2">Belongs to the PAL/histidase family.</text>
</comment>
<gene>
    <name evidence="3" type="ORF">N7530_005231</name>
</gene>
<dbReference type="InterPro" id="IPR024083">
    <property type="entry name" value="Fumarase/histidase_N"/>
</dbReference>
<name>A0A9X0BRH0_9EURO</name>
<dbReference type="InterPro" id="IPR023144">
    <property type="entry name" value="Phe_NH3-lyase_shielding_dom_sf"/>
</dbReference>
<dbReference type="Gene3D" id="1.20.200.10">
    <property type="entry name" value="Fumarase/aspartase (Central domain)"/>
    <property type="match status" value="1"/>
</dbReference>
<keyword evidence="2" id="KW-0456">Lyase</keyword>
<reference evidence="3" key="2">
    <citation type="journal article" date="2023" name="IMA Fungus">
        <title>Comparative genomic study of the Penicillium genus elucidates a diverse pangenome and 15 lateral gene transfer events.</title>
        <authorList>
            <person name="Petersen C."/>
            <person name="Sorensen T."/>
            <person name="Nielsen M.R."/>
            <person name="Sondergaard T.E."/>
            <person name="Sorensen J.L."/>
            <person name="Fitzpatrick D.A."/>
            <person name="Frisvad J.C."/>
            <person name="Nielsen K.L."/>
        </authorList>
    </citation>
    <scope>NUCLEOTIDE SEQUENCE</scope>
    <source>
        <strain evidence="3">IBT 17660</strain>
    </source>
</reference>
<dbReference type="SUPFAM" id="SSF48557">
    <property type="entry name" value="L-aspartase-like"/>
    <property type="match status" value="1"/>
</dbReference>
<dbReference type="Pfam" id="PF00221">
    <property type="entry name" value="Lyase_aromatic"/>
    <property type="match status" value="1"/>
</dbReference>
<dbReference type="AlphaFoldDB" id="A0A9X0BRH0"/>
<dbReference type="GO" id="GO:0005737">
    <property type="term" value="C:cytoplasm"/>
    <property type="evidence" value="ECO:0007669"/>
    <property type="project" value="InterPro"/>
</dbReference>
<dbReference type="NCBIfam" id="TIGR01226">
    <property type="entry name" value="phe_am_lyase"/>
    <property type="match status" value="1"/>
</dbReference>
<dbReference type="Gene3D" id="1.10.274.20">
    <property type="entry name" value="Phenylalanine ammonia-lyase 1, domain 3"/>
    <property type="match status" value="1"/>
</dbReference>
<dbReference type="PROSITE" id="PS00488">
    <property type="entry name" value="PAL_HISTIDASE"/>
    <property type="match status" value="1"/>
</dbReference>
<evidence type="ECO:0000313" key="3">
    <source>
        <dbReference type="EMBL" id="KAJ5479722.1"/>
    </source>
</evidence>
<dbReference type="OrthoDB" id="10051290at2759"/>
<evidence type="ECO:0000313" key="4">
    <source>
        <dbReference type="Proteomes" id="UP001147760"/>
    </source>
</evidence>
<proteinExistence type="inferred from homology"/>
<dbReference type="PANTHER" id="PTHR10362">
    <property type="entry name" value="HISTIDINE AMMONIA-LYASE"/>
    <property type="match status" value="1"/>
</dbReference>
<evidence type="ECO:0000256" key="2">
    <source>
        <dbReference type="RuleBase" id="RU003954"/>
    </source>
</evidence>
<protein>
    <recommendedName>
        <fullName evidence="5">Phenylalanine ammonia-lyase</fullName>
    </recommendedName>
</protein>
<dbReference type="InterPro" id="IPR005922">
    <property type="entry name" value="Phe_NH3-lyase"/>
</dbReference>
<dbReference type="InterPro" id="IPR022313">
    <property type="entry name" value="Phe/His_NH3-lyase_AS"/>
</dbReference>
<comment type="caution">
    <text evidence="3">The sequence shown here is derived from an EMBL/GenBank/DDBJ whole genome shotgun (WGS) entry which is preliminary data.</text>
</comment>
<dbReference type="InterPro" id="IPR001106">
    <property type="entry name" value="Aromatic_Lyase"/>
</dbReference>
<dbReference type="Proteomes" id="UP001147760">
    <property type="component" value="Unassembled WGS sequence"/>
</dbReference>
<dbReference type="GO" id="GO:0006559">
    <property type="term" value="P:L-phenylalanine catabolic process"/>
    <property type="evidence" value="ECO:0007669"/>
    <property type="project" value="InterPro"/>
</dbReference>
<keyword evidence="4" id="KW-1185">Reference proteome</keyword>
<dbReference type="GO" id="GO:0016841">
    <property type="term" value="F:ammonia-lyase activity"/>
    <property type="evidence" value="ECO:0007669"/>
    <property type="project" value="InterPro"/>
</dbReference>